<dbReference type="EMBL" id="BSXT01002936">
    <property type="protein sequence ID" value="GMF51707.1"/>
    <property type="molecule type" value="Genomic_DNA"/>
</dbReference>
<feature type="region of interest" description="Disordered" evidence="1">
    <location>
        <begin position="1"/>
        <end position="38"/>
    </location>
</feature>
<sequence>MHAGSPAPASNGEERQGPHADEEAHFDDPEPVEDPELEVPQHAALRRAQLRPRVVVESRRRASAGRVLESSGGCRHGAAFDEWPLAHTELESSSCVAWSCTQWILSRWLRGFAGSLVVDCIGPAWAMTSTGSLAGISTLKSSGTSLAPGANSTADDLGNSLQCSR</sequence>
<protein>
    <submittedName>
        <fullName evidence="2">Unnamed protein product</fullName>
    </submittedName>
</protein>
<gene>
    <name evidence="2" type="ORF">Pfra01_002098900</name>
</gene>
<dbReference type="AlphaFoldDB" id="A0A9W7D1B3"/>
<evidence type="ECO:0000313" key="3">
    <source>
        <dbReference type="Proteomes" id="UP001165121"/>
    </source>
</evidence>
<keyword evidence="3" id="KW-1185">Reference proteome</keyword>
<comment type="caution">
    <text evidence="2">The sequence shown here is derived from an EMBL/GenBank/DDBJ whole genome shotgun (WGS) entry which is preliminary data.</text>
</comment>
<evidence type="ECO:0000313" key="2">
    <source>
        <dbReference type="EMBL" id="GMF51707.1"/>
    </source>
</evidence>
<organism evidence="2 3">
    <name type="scientific">Phytophthora fragariaefolia</name>
    <dbReference type="NCBI Taxonomy" id="1490495"/>
    <lineage>
        <taxon>Eukaryota</taxon>
        <taxon>Sar</taxon>
        <taxon>Stramenopiles</taxon>
        <taxon>Oomycota</taxon>
        <taxon>Peronosporomycetes</taxon>
        <taxon>Peronosporales</taxon>
        <taxon>Peronosporaceae</taxon>
        <taxon>Phytophthora</taxon>
    </lineage>
</organism>
<proteinExistence type="predicted"/>
<name>A0A9W7D1B3_9STRA</name>
<dbReference type="Proteomes" id="UP001165121">
    <property type="component" value="Unassembled WGS sequence"/>
</dbReference>
<accession>A0A9W7D1B3</accession>
<evidence type="ECO:0000256" key="1">
    <source>
        <dbReference type="SAM" id="MobiDB-lite"/>
    </source>
</evidence>
<reference evidence="2" key="1">
    <citation type="submission" date="2023-04" db="EMBL/GenBank/DDBJ databases">
        <title>Phytophthora fragariaefolia NBRC 109709.</title>
        <authorList>
            <person name="Ichikawa N."/>
            <person name="Sato H."/>
            <person name="Tonouchi N."/>
        </authorList>
    </citation>
    <scope>NUCLEOTIDE SEQUENCE</scope>
    <source>
        <strain evidence="2">NBRC 109709</strain>
    </source>
</reference>
<feature type="compositionally biased region" description="Basic and acidic residues" evidence="1">
    <location>
        <begin position="12"/>
        <end position="28"/>
    </location>
</feature>